<dbReference type="PANTHER" id="PTHR13061:SF29">
    <property type="entry name" value="GAMMA CARBONIC ANHYDRASE-LIKE 1, MITOCHONDRIAL-RELATED"/>
    <property type="match status" value="1"/>
</dbReference>
<evidence type="ECO:0000313" key="2">
    <source>
        <dbReference type="Proteomes" id="UP000297318"/>
    </source>
</evidence>
<proteinExistence type="predicted"/>
<dbReference type="RefSeq" id="WP_135850432.1">
    <property type="nucleotide sequence ID" value="NZ_RHPJ01000003.1"/>
</dbReference>
<accession>A0A4Z1E2I6</accession>
<dbReference type="InterPro" id="IPR011004">
    <property type="entry name" value="Trimer_LpxA-like_sf"/>
</dbReference>
<gene>
    <name evidence="1" type="ORF">SERN_2495</name>
</gene>
<dbReference type="Proteomes" id="UP000297318">
    <property type="component" value="Unassembled WGS sequence"/>
</dbReference>
<dbReference type="SUPFAM" id="SSF51161">
    <property type="entry name" value="Trimeric LpxA-like enzymes"/>
    <property type="match status" value="1"/>
</dbReference>
<dbReference type="Gene3D" id="2.160.10.10">
    <property type="entry name" value="Hexapeptide repeat proteins"/>
    <property type="match status" value="1"/>
</dbReference>
<name>A0A4Z1E2I6_9MICO</name>
<organism evidence="1 2">
    <name type="scientific">Serinibacter arcticus</name>
    <dbReference type="NCBI Taxonomy" id="1655435"/>
    <lineage>
        <taxon>Bacteria</taxon>
        <taxon>Bacillati</taxon>
        <taxon>Actinomycetota</taxon>
        <taxon>Actinomycetes</taxon>
        <taxon>Micrococcales</taxon>
        <taxon>Beutenbergiaceae</taxon>
        <taxon>Serinibacter</taxon>
    </lineage>
</organism>
<protein>
    <submittedName>
        <fullName evidence="1">Ferripyochelin binding protein</fullName>
    </submittedName>
</protein>
<dbReference type="EMBL" id="RHPJ01000003">
    <property type="protein sequence ID" value="TGO04902.1"/>
    <property type="molecule type" value="Genomic_DNA"/>
</dbReference>
<dbReference type="Pfam" id="PF00132">
    <property type="entry name" value="Hexapep"/>
    <property type="match status" value="1"/>
</dbReference>
<dbReference type="InterPro" id="IPR001451">
    <property type="entry name" value="Hexapep"/>
</dbReference>
<keyword evidence="2" id="KW-1185">Reference proteome</keyword>
<reference evidence="1 2" key="1">
    <citation type="submission" date="2018-11" db="EMBL/GenBank/DDBJ databases">
        <title>Complete genome sequencing of the Actinobacteria Serinibacter sp. K3-2.</title>
        <authorList>
            <person name="Rakitin A.L."/>
            <person name="Beletsky A.V."/>
            <person name="Mardanov A.V."/>
            <person name="Ravin N.V."/>
            <person name="Gromova A.S."/>
            <person name="Filippova S.N."/>
            <person name="Gal'Chenko V.F."/>
        </authorList>
    </citation>
    <scope>NUCLEOTIDE SEQUENCE [LARGE SCALE GENOMIC DNA]</scope>
    <source>
        <strain evidence="1 2">K3-2</strain>
    </source>
</reference>
<dbReference type="AlphaFoldDB" id="A0A4Z1E2I6"/>
<dbReference type="InterPro" id="IPR050484">
    <property type="entry name" value="Transf_Hexapept/Carb_Anhydrase"/>
</dbReference>
<dbReference type="OrthoDB" id="9803036at2"/>
<dbReference type="PANTHER" id="PTHR13061">
    <property type="entry name" value="DYNACTIN SUBUNIT P25"/>
    <property type="match status" value="1"/>
</dbReference>
<evidence type="ECO:0000313" key="1">
    <source>
        <dbReference type="EMBL" id="TGO04902.1"/>
    </source>
</evidence>
<sequence>MLFEHRGHEPRIHPDAYVAPSAVVVGDVEIGSGARILHGAVLTAEDGEVRIGQNTVVMEHALVRGRAGHPAVVGSAVMIGPHAHLNGCTVEDEAFIATGASLFPGSRIGHGAEVRINGVVQVSTTLEPGATVPIGWIAVGTPATILSPDRHEEIWAIQRELDFPGTVYGVARGTSMRDLMRQQSEFYGAHAADREIQP</sequence>
<comment type="caution">
    <text evidence="1">The sequence shown here is derived from an EMBL/GenBank/DDBJ whole genome shotgun (WGS) entry which is preliminary data.</text>
</comment>